<dbReference type="OrthoDB" id="9091577at2"/>
<dbReference type="EMBL" id="LDUG01000016">
    <property type="protein sequence ID" value="KVW97397.1"/>
    <property type="molecule type" value="Genomic_DNA"/>
</dbReference>
<evidence type="ECO:0000313" key="2">
    <source>
        <dbReference type="EMBL" id="KVW97397.1"/>
    </source>
</evidence>
<sequence length="161" mass="18141">MGQVNTEDCAGELAGAFVFQSRPNHSLTRPQERLVFWSLAALCFAMATGFALMGYWLPLPFAGLEIGLLAWAFKVLRSREGDYETLKIEGDVVVLEWHCGNQGERRELNRQWARVVCNCRTPGRNCRLSLCSHGHATEVGKYLNDEARLQLAATLRSRLQE</sequence>
<protein>
    <submittedName>
        <fullName evidence="2">Transmembrane protein</fullName>
    </submittedName>
</protein>
<reference evidence="2 3" key="1">
    <citation type="journal article" date="2015" name="Appl. Environ. Microbiol.">
        <title>Aerobic and Anaerobic Thiosulfate Oxidation by a Cold-Adapted, Subglacial Chemoautotroph.</title>
        <authorList>
            <person name="Harrold Z.R."/>
            <person name="Skidmore M.L."/>
            <person name="Hamilton T.L."/>
            <person name="Desch L."/>
            <person name="Amada K."/>
            <person name="van Gelder W."/>
            <person name="Glover K."/>
            <person name="Roden E.E."/>
            <person name="Boyd E.S."/>
        </authorList>
    </citation>
    <scope>NUCLEOTIDE SEQUENCE [LARGE SCALE GENOMIC DNA]</scope>
    <source>
        <strain evidence="2 3">RG</strain>
    </source>
</reference>
<accession>A0A119CWZ4</accession>
<proteinExistence type="predicted"/>
<comment type="caution">
    <text evidence="2">The sequence shown here is derived from an EMBL/GenBank/DDBJ whole genome shotgun (WGS) entry which is preliminary data.</text>
</comment>
<dbReference type="Proteomes" id="UP000064243">
    <property type="component" value="Unassembled WGS sequence"/>
</dbReference>
<keyword evidence="1" id="KW-0472">Membrane</keyword>
<evidence type="ECO:0000256" key="1">
    <source>
        <dbReference type="SAM" id="Phobius"/>
    </source>
</evidence>
<dbReference type="AlphaFoldDB" id="A0A119CWZ4"/>
<dbReference type="PATRIC" id="fig|36861.3.peg.343"/>
<gene>
    <name evidence="2" type="ORF">ABW22_04435</name>
</gene>
<feature type="transmembrane region" description="Helical" evidence="1">
    <location>
        <begin position="34"/>
        <end position="53"/>
    </location>
</feature>
<dbReference type="InterPro" id="IPR019253">
    <property type="entry name" value="DUF2244_TM"/>
</dbReference>
<dbReference type="RefSeq" id="WP_059752315.1">
    <property type="nucleotide sequence ID" value="NZ_LDUG01000016.1"/>
</dbReference>
<evidence type="ECO:0000313" key="3">
    <source>
        <dbReference type="Proteomes" id="UP000064243"/>
    </source>
</evidence>
<keyword evidence="1" id="KW-1133">Transmembrane helix</keyword>
<name>A0A119CWZ4_THIDE</name>
<dbReference type="Pfam" id="PF10003">
    <property type="entry name" value="DUF2244"/>
    <property type="match status" value="1"/>
</dbReference>
<organism evidence="2 3">
    <name type="scientific">Thiobacillus denitrificans</name>
    <dbReference type="NCBI Taxonomy" id="36861"/>
    <lineage>
        <taxon>Bacteria</taxon>
        <taxon>Pseudomonadati</taxon>
        <taxon>Pseudomonadota</taxon>
        <taxon>Betaproteobacteria</taxon>
        <taxon>Nitrosomonadales</taxon>
        <taxon>Thiobacillaceae</taxon>
        <taxon>Thiobacillus</taxon>
    </lineage>
</organism>
<keyword evidence="1 2" id="KW-0812">Transmembrane</keyword>
<keyword evidence="3" id="KW-1185">Reference proteome</keyword>